<protein>
    <submittedName>
        <fullName evidence="1">Uncharacterized protein</fullName>
    </submittedName>
</protein>
<gene>
    <name evidence="1" type="ORF">M9Y10_035532</name>
</gene>
<dbReference type="Gene3D" id="1.10.357.50">
    <property type="match status" value="1"/>
</dbReference>
<dbReference type="EMBL" id="JAPFFF010000005">
    <property type="protein sequence ID" value="KAK8890747.1"/>
    <property type="molecule type" value="Genomic_DNA"/>
</dbReference>
<name>A0ABR2KJX5_9EUKA</name>
<evidence type="ECO:0000313" key="1">
    <source>
        <dbReference type="EMBL" id="KAK8890747.1"/>
    </source>
</evidence>
<comment type="caution">
    <text evidence="1">The sequence shown here is derived from an EMBL/GenBank/DDBJ whole genome shotgun (WGS) entry which is preliminary data.</text>
</comment>
<dbReference type="Proteomes" id="UP001470230">
    <property type="component" value="Unassembled WGS sequence"/>
</dbReference>
<evidence type="ECO:0000313" key="2">
    <source>
        <dbReference type="Proteomes" id="UP001470230"/>
    </source>
</evidence>
<sequence>MIDLKQIFTDVSEFKKTFAANLSRNHEANTNNNIILQLITPAFEDQEKKIIVQSLSYIFLSKFYDQKRGTFTNFNDDIPFLTNPHFFLCTSFISFSEKISDTEKANILQTITSDQEQTYLNYLNKELSPYLFINFVHNLIHYVSYSTSDVEHEMIRQLITNSKELTLLPSFKDLYENLLNKIKKKFELSHKTFSDDEKHNFSYFFLESFFQTIHFSSKDYDNYNFDKFKCEFVKDLQVTDFMHFSHSSNSALFYYTDLFLKSSWIKNGKNCLLPYKGEQKENFKNDSLSQFSELRNKVVQKMSKGNETQIGNSLVTINFDSKTINFKQLTISFTYNQKYMLNAHSDIFEVVFPCFENIPLTIDIYYIKNRKKITLISGFTIPLNIATTKLVDLTNKSVVLSFTISIHYYNNDILVSNFAKPFDTDISKILDYVIQSFLKQYLLMNSYTVNENEISYERNTFFEIPNKDRIFQNISHRQFPDHHWIFLCDFIFRNSIPMTYFFLKFLEKLDQYWSDSQSYMDLCCVVFFNFYYCIKKFNHTEKDESYFELISSSLVKKCKKSLIDQFSKPENYQKLSITSILLILLLVNNDKQDENLLLSLYDSSIFHISKSILSVIQYVECEEEMDEKSFQLFTSCSQYNQYNYNFKIGPNNRPCCLVDMQSLCTALEILSYRCKSISHYYMESFFPGFQHYGKEVYDLFRDLALNLHGTFANYPNPSPNAIIYFMTTFSDLAKKYCATLEPFRLFNDTIEKFIAFFSKEANNNVLKLIKNDNFVKIGDNKRISCSLIFLFDHFNYIFQFIDNLGFSEDNALNYHSHIISLNSSYCRHYVDILFSIVSNKFRDKPFLTLPSWINEITDKNFLSFQLKTEEIAVISNNLFHINKKWPEYLKKFKKYNIEEYSKNHQKESQQFEIDPFANSKKKIVQKISSMRSFIKLELSYNIVDILNGKIWEGKNIRDTFFKEGSMYEKVNLTGAYKEILELLKSTFSKVYENLIRSYHLECLKQLIQGYEEGVCECLIPFIEKKIKNKSNDQLDILINKIKYWINDILGIVAEVFDSKEIEVWKDECLNVIHLIPFIEKHINDPKEEMENELKNQKDKSTISLLNIMIQATEKLSIFNTKRYTLISFE</sequence>
<reference evidence="1 2" key="1">
    <citation type="submission" date="2024-04" db="EMBL/GenBank/DDBJ databases">
        <title>Tritrichomonas musculus Genome.</title>
        <authorList>
            <person name="Alves-Ferreira E."/>
            <person name="Grigg M."/>
            <person name="Lorenzi H."/>
            <person name="Galac M."/>
        </authorList>
    </citation>
    <scope>NUCLEOTIDE SEQUENCE [LARGE SCALE GENOMIC DNA]</scope>
    <source>
        <strain evidence="1 2">EAF2021</strain>
    </source>
</reference>
<organism evidence="1 2">
    <name type="scientific">Tritrichomonas musculus</name>
    <dbReference type="NCBI Taxonomy" id="1915356"/>
    <lineage>
        <taxon>Eukaryota</taxon>
        <taxon>Metamonada</taxon>
        <taxon>Parabasalia</taxon>
        <taxon>Tritrichomonadida</taxon>
        <taxon>Tritrichomonadidae</taxon>
        <taxon>Tritrichomonas</taxon>
    </lineage>
</organism>
<keyword evidence="2" id="KW-1185">Reference proteome</keyword>
<accession>A0ABR2KJX5</accession>
<proteinExistence type="predicted"/>